<keyword evidence="2" id="KW-1185">Reference proteome</keyword>
<name>A0A7C9QSB6_9PROT</name>
<comment type="caution">
    <text evidence="1">The sequence shown here is derived from an EMBL/GenBank/DDBJ whole genome shotgun (WGS) entry which is preliminary data.</text>
</comment>
<protein>
    <submittedName>
        <fullName evidence="1">Uncharacterized protein</fullName>
    </submittedName>
</protein>
<organism evidence="1 2">
    <name type="scientific">Magnetospirillum aberrantis SpK</name>
    <dbReference type="NCBI Taxonomy" id="908842"/>
    <lineage>
        <taxon>Bacteria</taxon>
        <taxon>Pseudomonadati</taxon>
        <taxon>Pseudomonadota</taxon>
        <taxon>Alphaproteobacteria</taxon>
        <taxon>Rhodospirillales</taxon>
        <taxon>Rhodospirillaceae</taxon>
        <taxon>Magnetospirillum</taxon>
    </lineage>
</organism>
<dbReference type="EMBL" id="JAAIYP010000008">
    <property type="protein sequence ID" value="NFV78999.1"/>
    <property type="molecule type" value="Genomic_DNA"/>
</dbReference>
<sequence length="103" mass="11502">MQKRYDIILRGKGYPACDTPMGPVAGKPSVDGTPATLTLDFDLAKWTGEIRTLDGALVAKADREARLIGEWNFEDAEADPNFRREWVQLIFRHAAGCPFDYAD</sequence>
<dbReference type="RefSeq" id="WP_163674594.1">
    <property type="nucleotide sequence ID" value="NZ_JAAIYP010000008.1"/>
</dbReference>
<dbReference type="Proteomes" id="UP000480684">
    <property type="component" value="Unassembled WGS sequence"/>
</dbReference>
<dbReference type="AlphaFoldDB" id="A0A7C9QSB6"/>
<accession>A0A7C9QSB6</accession>
<reference evidence="1 2" key="1">
    <citation type="submission" date="2020-02" db="EMBL/GenBank/DDBJ databases">
        <authorList>
            <person name="Dziuba M."/>
            <person name="Kuznetsov B."/>
            <person name="Mardanov A."/>
            <person name="Ravin N."/>
            <person name="Grouzdev D."/>
        </authorList>
    </citation>
    <scope>NUCLEOTIDE SEQUENCE [LARGE SCALE GENOMIC DNA]</scope>
    <source>
        <strain evidence="1 2">SpK</strain>
    </source>
</reference>
<evidence type="ECO:0000313" key="1">
    <source>
        <dbReference type="EMBL" id="NFV78999.1"/>
    </source>
</evidence>
<evidence type="ECO:0000313" key="2">
    <source>
        <dbReference type="Proteomes" id="UP000480684"/>
    </source>
</evidence>
<gene>
    <name evidence="1" type="ORF">G4223_02575</name>
</gene>
<proteinExistence type="predicted"/>